<organism evidence="2 3">
    <name type="scientific">Rhynchosporium agropyri</name>
    <dbReference type="NCBI Taxonomy" id="914238"/>
    <lineage>
        <taxon>Eukaryota</taxon>
        <taxon>Fungi</taxon>
        <taxon>Dikarya</taxon>
        <taxon>Ascomycota</taxon>
        <taxon>Pezizomycotina</taxon>
        <taxon>Leotiomycetes</taxon>
        <taxon>Helotiales</taxon>
        <taxon>Ploettnerulaceae</taxon>
        <taxon>Rhynchosporium</taxon>
    </lineage>
</organism>
<dbReference type="AlphaFoldDB" id="A0A1E1KI46"/>
<dbReference type="EMBL" id="FJUX01000033">
    <property type="protein sequence ID" value="CZS97706.1"/>
    <property type="molecule type" value="Genomic_DNA"/>
</dbReference>
<accession>A0A1E1KI46</accession>
<name>A0A1E1KI46_9HELO</name>
<feature type="region of interest" description="Disordered" evidence="1">
    <location>
        <begin position="72"/>
        <end position="95"/>
    </location>
</feature>
<sequence length="95" mass="10927">MRIRDIACESSVAASHLLICSLECQAKTNNDVTTLLYHLPPYNYLRNKFLNQDIHRSSARIDSTTSFTSIGINYPTHHPPTQFTQRTPLHFPERN</sequence>
<dbReference type="Proteomes" id="UP000178912">
    <property type="component" value="Unassembled WGS sequence"/>
</dbReference>
<evidence type="ECO:0000256" key="1">
    <source>
        <dbReference type="SAM" id="MobiDB-lite"/>
    </source>
</evidence>
<keyword evidence="3" id="KW-1185">Reference proteome</keyword>
<protein>
    <submittedName>
        <fullName evidence="2">Uncharacterized protein</fullName>
    </submittedName>
</protein>
<proteinExistence type="predicted"/>
<reference evidence="3" key="1">
    <citation type="submission" date="2016-03" db="EMBL/GenBank/DDBJ databases">
        <authorList>
            <person name="Guldener U."/>
        </authorList>
    </citation>
    <scope>NUCLEOTIDE SEQUENCE [LARGE SCALE GENOMIC DNA]</scope>
    <source>
        <strain evidence="3">04CH-RAC-A.6.1</strain>
    </source>
</reference>
<gene>
    <name evidence="2" type="ORF">RAG0_06656</name>
</gene>
<evidence type="ECO:0000313" key="3">
    <source>
        <dbReference type="Proteomes" id="UP000178912"/>
    </source>
</evidence>
<evidence type="ECO:0000313" key="2">
    <source>
        <dbReference type="EMBL" id="CZS97706.1"/>
    </source>
</evidence>